<dbReference type="Proteomes" id="UP000054516">
    <property type="component" value="Unassembled WGS sequence"/>
</dbReference>
<evidence type="ECO:0000256" key="1">
    <source>
        <dbReference type="SAM" id="MobiDB-lite"/>
    </source>
</evidence>
<dbReference type="AlphaFoldDB" id="A0A1S8A940"/>
<keyword evidence="3" id="KW-1185">Reference proteome</keyword>
<name>A0A1S8A940_ROSNE</name>
<sequence length="87" mass="9894">MAKPTHDPRSFYLLWSRYKTAPVDVFLHVSTDGAVRGKGLSADPKCRYIDPSGIAQFRLIRSDMRIQHGDVQKSKTTQRTTSTYHAQ</sequence>
<organism evidence="2">
    <name type="scientific">Rosellinia necatrix</name>
    <name type="common">White root-rot fungus</name>
    <dbReference type="NCBI Taxonomy" id="77044"/>
    <lineage>
        <taxon>Eukaryota</taxon>
        <taxon>Fungi</taxon>
        <taxon>Dikarya</taxon>
        <taxon>Ascomycota</taxon>
        <taxon>Pezizomycotina</taxon>
        <taxon>Sordariomycetes</taxon>
        <taxon>Xylariomycetidae</taxon>
        <taxon>Xylariales</taxon>
        <taxon>Xylariaceae</taxon>
        <taxon>Rosellinia</taxon>
    </lineage>
</organism>
<gene>
    <name evidence="2" type="ORF">SAMD00023353_3700480</name>
</gene>
<dbReference type="EMBL" id="DF977482">
    <property type="protein sequence ID" value="GAW26563.1"/>
    <property type="molecule type" value="Genomic_DNA"/>
</dbReference>
<proteinExistence type="predicted"/>
<accession>A0A1S8A940</accession>
<protein>
    <submittedName>
        <fullName evidence="2">Uncharacterized protein</fullName>
    </submittedName>
</protein>
<evidence type="ECO:0000313" key="3">
    <source>
        <dbReference type="Proteomes" id="UP000054516"/>
    </source>
</evidence>
<reference evidence="2" key="1">
    <citation type="submission" date="2016-03" db="EMBL/GenBank/DDBJ databases">
        <title>Draft genome sequence of Rosellinia necatrix.</title>
        <authorList>
            <person name="Kanematsu S."/>
        </authorList>
    </citation>
    <scope>NUCLEOTIDE SEQUENCE [LARGE SCALE GENOMIC DNA]</scope>
    <source>
        <strain evidence="2">W97</strain>
    </source>
</reference>
<evidence type="ECO:0000313" key="2">
    <source>
        <dbReference type="EMBL" id="GAW26563.1"/>
    </source>
</evidence>
<feature type="compositionally biased region" description="Low complexity" evidence="1">
    <location>
        <begin position="74"/>
        <end position="87"/>
    </location>
</feature>
<feature type="region of interest" description="Disordered" evidence="1">
    <location>
        <begin position="68"/>
        <end position="87"/>
    </location>
</feature>